<dbReference type="AlphaFoldDB" id="A2YBG5"/>
<dbReference type="OMA" id="QCAPERW"/>
<dbReference type="Proteomes" id="UP000007015">
    <property type="component" value="Chromosome 6"/>
</dbReference>
<name>A2YBG5_ORYSI</name>
<organism evidence="1 2">
    <name type="scientific">Oryza sativa subsp. indica</name>
    <name type="common">Rice</name>
    <dbReference type="NCBI Taxonomy" id="39946"/>
    <lineage>
        <taxon>Eukaryota</taxon>
        <taxon>Viridiplantae</taxon>
        <taxon>Streptophyta</taxon>
        <taxon>Embryophyta</taxon>
        <taxon>Tracheophyta</taxon>
        <taxon>Spermatophyta</taxon>
        <taxon>Magnoliopsida</taxon>
        <taxon>Liliopsida</taxon>
        <taxon>Poales</taxon>
        <taxon>Poaceae</taxon>
        <taxon>BOP clade</taxon>
        <taxon>Oryzoideae</taxon>
        <taxon>Oryzeae</taxon>
        <taxon>Oryzinae</taxon>
        <taxon>Oryza</taxon>
        <taxon>Oryza sativa</taxon>
    </lineage>
</organism>
<dbReference type="Gramene" id="BGIOSGA021496-TA">
    <property type="protein sequence ID" value="BGIOSGA021496-PA"/>
    <property type="gene ID" value="BGIOSGA021496"/>
</dbReference>
<proteinExistence type="predicted"/>
<reference evidence="1 2" key="1">
    <citation type="journal article" date="2005" name="PLoS Biol.">
        <title>The genomes of Oryza sativa: a history of duplications.</title>
        <authorList>
            <person name="Yu J."/>
            <person name="Wang J."/>
            <person name="Lin W."/>
            <person name="Li S."/>
            <person name="Li H."/>
            <person name="Zhou J."/>
            <person name="Ni P."/>
            <person name="Dong W."/>
            <person name="Hu S."/>
            <person name="Zeng C."/>
            <person name="Zhang J."/>
            <person name="Zhang Y."/>
            <person name="Li R."/>
            <person name="Xu Z."/>
            <person name="Li S."/>
            <person name="Li X."/>
            <person name="Zheng H."/>
            <person name="Cong L."/>
            <person name="Lin L."/>
            <person name="Yin J."/>
            <person name="Geng J."/>
            <person name="Li G."/>
            <person name="Shi J."/>
            <person name="Liu J."/>
            <person name="Lv H."/>
            <person name="Li J."/>
            <person name="Wang J."/>
            <person name="Deng Y."/>
            <person name="Ran L."/>
            <person name="Shi X."/>
            <person name="Wang X."/>
            <person name="Wu Q."/>
            <person name="Li C."/>
            <person name="Ren X."/>
            <person name="Wang J."/>
            <person name="Wang X."/>
            <person name="Li D."/>
            <person name="Liu D."/>
            <person name="Zhang X."/>
            <person name="Ji Z."/>
            <person name="Zhao W."/>
            <person name="Sun Y."/>
            <person name="Zhang Z."/>
            <person name="Bao J."/>
            <person name="Han Y."/>
            <person name="Dong L."/>
            <person name="Ji J."/>
            <person name="Chen P."/>
            <person name="Wu S."/>
            <person name="Liu J."/>
            <person name="Xiao Y."/>
            <person name="Bu D."/>
            <person name="Tan J."/>
            <person name="Yang L."/>
            <person name="Ye C."/>
            <person name="Zhang J."/>
            <person name="Xu J."/>
            <person name="Zhou Y."/>
            <person name="Yu Y."/>
            <person name="Zhang B."/>
            <person name="Zhuang S."/>
            <person name="Wei H."/>
            <person name="Liu B."/>
            <person name="Lei M."/>
            <person name="Yu H."/>
            <person name="Li Y."/>
            <person name="Xu H."/>
            <person name="Wei S."/>
            <person name="He X."/>
            <person name="Fang L."/>
            <person name="Zhang Z."/>
            <person name="Zhang Y."/>
            <person name="Huang X."/>
            <person name="Su Z."/>
            <person name="Tong W."/>
            <person name="Li J."/>
            <person name="Tong Z."/>
            <person name="Li S."/>
            <person name="Ye J."/>
            <person name="Wang L."/>
            <person name="Fang L."/>
            <person name="Lei T."/>
            <person name="Chen C."/>
            <person name="Chen H."/>
            <person name="Xu Z."/>
            <person name="Li H."/>
            <person name="Huang H."/>
            <person name="Zhang F."/>
            <person name="Xu H."/>
            <person name="Li N."/>
            <person name="Zhao C."/>
            <person name="Li S."/>
            <person name="Dong L."/>
            <person name="Huang Y."/>
            <person name="Li L."/>
            <person name="Xi Y."/>
            <person name="Qi Q."/>
            <person name="Li W."/>
            <person name="Zhang B."/>
            <person name="Hu W."/>
            <person name="Zhang Y."/>
            <person name="Tian X."/>
            <person name="Jiao Y."/>
            <person name="Liang X."/>
            <person name="Jin J."/>
            <person name="Gao L."/>
            <person name="Zheng W."/>
            <person name="Hao B."/>
            <person name="Liu S."/>
            <person name="Wang W."/>
            <person name="Yuan L."/>
            <person name="Cao M."/>
            <person name="McDermott J."/>
            <person name="Samudrala R."/>
            <person name="Wang J."/>
            <person name="Wong G.K."/>
            <person name="Yang H."/>
        </authorList>
    </citation>
    <scope>NUCLEOTIDE SEQUENCE [LARGE SCALE GENOMIC DNA]</scope>
    <source>
        <strain evidence="2">cv. 93-11</strain>
    </source>
</reference>
<dbReference type="HOGENOM" id="CLU_185593_0_0_1"/>
<evidence type="ECO:0000313" key="2">
    <source>
        <dbReference type="Proteomes" id="UP000007015"/>
    </source>
</evidence>
<gene>
    <name evidence="1" type="ORF">OsI_22449</name>
</gene>
<dbReference type="EMBL" id="CM000131">
    <property type="protein sequence ID" value="EAZ00426.1"/>
    <property type="molecule type" value="Genomic_DNA"/>
</dbReference>
<keyword evidence="2" id="KW-1185">Reference proteome</keyword>
<protein>
    <submittedName>
        <fullName evidence="1">Uncharacterized protein</fullName>
    </submittedName>
</protein>
<evidence type="ECO:0000313" key="1">
    <source>
        <dbReference type="EMBL" id="EAZ00426.1"/>
    </source>
</evidence>
<accession>A2YBG5</accession>
<sequence>MTAPWRLTVVAGEQCAPERWTTASQRLRQRRCFGPRCRMPSNAFTNKEEVFTWAKNNNQRLLHVDDIDRTSKRWMATAAQPWQWLAMIVRRGHV</sequence>